<evidence type="ECO:0000256" key="1">
    <source>
        <dbReference type="ARBA" id="ARBA00022448"/>
    </source>
</evidence>
<dbReference type="SMART" id="SM00900">
    <property type="entry name" value="FMN_bind"/>
    <property type="match status" value="1"/>
</dbReference>
<evidence type="ECO:0000256" key="3">
    <source>
        <dbReference type="ARBA" id="ARBA00022630"/>
    </source>
</evidence>
<dbReference type="OrthoDB" id="9794010at2"/>
<keyword evidence="9" id="KW-1185">Reference proteome</keyword>
<evidence type="ECO:0000313" key="9">
    <source>
        <dbReference type="Proteomes" id="UP000243525"/>
    </source>
</evidence>
<proteinExistence type="predicted"/>
<dbReference type="PANTHER" id="PTHR36118">
    <property type="entry name" value="ION-TRANSLOCATING OXIDOREDUCTASE COMPLEX SUBUNIT G"/>
    <property type="match status" value="1"/>
</dbReference>
<keyword evidence="1" id="KW-0813">Transport</keyword>
<evidence type="ECO:0000313" key="8">
    <source>
        <dbReference type="EMBL" id="PTN06333.1"/>
    </source>
</evidence>
<dbReference type="GO" id="GO:0009055">
    <property type="term" value="F:electron transfer activity"/>
    <property type="evidence" value="ECO:0007669"/>
    <property type="project" value="InterPro"/>
</dbReference>
<dbReference type="PIRSF" id="PIRSF006091">
    <property type="entry name" value="E_trnsport_RnfG"/>
    <property type="match status" value="1"/>
</dbReference>
<dbReference type="GO" id="GO:0010181">
    <property type="term" value="F:FMN binding"/>
    <property type="evidence" value="ECO:0007669"/>
    <property type="project" value="InterPro"/>
</dbReference>
<dbReference type="GO" id="GO:0005886">
    <property type="term" value="C:plasma membrane"/>
    <property type="evidence" value="ECO:0007669"/>
    <property type="project" value="InterPro"/>
</dbReference>
<dbReference type="EMBL" id="QAAD01000022">
    <property type="protein sequence ID" value="PTN06333.1"/>
    <property type="molecule type" value="Genomic_DNA"/>
</dbReference>
<evidence type="ECO:0000256" key="5">
    <source>
        <dbReference type="ARBA" id="ARBA00022982"/>
    </source>
</evidence>
<reference evidence="8 9" key="1">
    <citation type="submission" date="2018-04" db="EMBL/GenBank/DDBJ databases">
        <title>Genomic Encyclopedia of Archaeal and Bacterial Type Strains, Phase II (KMG-II): from individual species to whole genera.</title>
        <authorList>
            <person name="Goeker M."/>
        </authorList>
    </citation>
    <scope>NUCLEOTIDE SEQUENCE [LARGE SCALE GENOMIC DNA]</scope>
    <source>
        <strain evidence="8 9">DSM 28823</strain>
    </source>
</reference>
<dbReference type="Gene3D" id="3.90.1010.20">
    <property type="match status" value="1"/>
</dbReference>
<keyword evidence="3" id="KW-0285">Flavoprotein</keyword>
<dbReference type="PANTHER" id="PTHR36118:SF1">
    <property type="entry name" value="ION-TRANSLOCATING OXIDOREDUCTASE COMPLEX SUBUNIT G"/>
    <property type="match status" value="1"/>
</dbReference>
<feature type="domain" description="FMN-binding" evidence="7">
    <location>
        <begin position="88"/>
        <end position="180"/>
    </location>
</feature>
<keyword evidence="2" id="KW-0597">Phosphoprotein</keyword>
<organism evidence="8 9">
    <name type="scientific">Mangrovibacterium marinum</name>
    <dbReference type="NCBI Taxonomy" id="1639118"/>
    <lineage>
        <taxon>Bacteria</taxon>
        <taxon>Pseudomonadati</taxon>
        <taxon>Bacteroidota</taxon>
        <taxon>Bacteroidia</taxon>
        <taxon>Marinilabiliales</taxon>
        <taxon>Prolixibacteraceae</taxon>
        <taxon>Mangrovibacterium</taxon>
    </lineage>
</organism>
<dbReference type="InterPro" id="IPR010209">
    <property type="entry name" value="Ion_transpt_RnfG/RsxG"/>
</dbReference>
<keyword evidence="4" id="KW-0288">FMN</keyword>
<sequence length="204" mass="21512">MVLTLFVVTFVSATILGFVHSLTKDAIEAAKVKAQNEAIKSILPAFTALGESVKIAAEGTNDSLVVFPAYDAQQQLVGMAIKSYTKNGFGGLIDVMIGFKPDGEISGYQVLEHKETPGLGSKAQAWFSNADKPGQNIIGKNPATTDMHVSKDGGAVDAITASTITSRAFLESVRRAYDTFKAAAQAKQEQPAATTEQVSEGGEL</sequence>
<feature type="compositionally biased region" description="Low complexity" evidence="6">
    <location>
        <begin position="185"/>
        <end position="197"/>
    </location>
</feature>
<dbReference type="RefSeq" id="WP_107823556.1">
    <property type="nucleotide sequence ID" value="NZ_QAAD01000022.1"/>
</dbReference>
<dbReference type="Proteomes" id="UP000243525">
    <property type="component" value="Unassembled WGS sequence"/>
</dbReference>
<evidence type="ECO:0000256" key="2">
    <source>
        <dbReference type="ARBA" id="ARBA00022553"/>
    </source>
</evidence>
<evidence type="ECO:0000256" key="4">
    <source>
        <dbReference type="ARBA" id="ARBA00022643"/>
    </source>
</evidence>
<feature type="region of interest" description="Disordered" evidence="6">
    <location>
        <begin position="185"/>
        <end position="204"/>
    </location>
</feature>
<evidence type="ECO:0000256" key="6">
    <source>
        <dbReference type="SAM" id="MobiDB-lite"/>
    </source>
</evidence>
<comment type="caution">
    <text evidence="8">The sequence shown here is derived from an EMBL/GenBank/DDBJ whole genome shotgun (WGS) entry which is preliminary data.</text>
</comment>
<dbReference type="Pfam" id="PF04205">
    <property type="entry name" value="FMN_bind"/>
    <property type="match status" value="1"/>
</dbReference>
<dbReference type="NCBIfam" id="TIGR01947">
    <property type="entry name" value="rnfG"/>
    <property type="match status" value="1"/>
</dbReference>
<name>A0A2T5BY24_9BACT</name>
<protein>
    <submittedName>
        <fullName evidence="8">Electron transport complex protein RnfG</fullName>
    </submittedName>
</protein>
<gene>
    <name evidence="8" type="ORF">C8N47_12215</name>
</gene>
<dbReference type="GO" id="GO:0022900">
    <property type="term" value="P:electron transport chain"/>
    <property type="evidence" value="ECO:0007669"/>
    <property type="project" value="InterPro"/>
</dbReference>
<dbReference type="AlphaFoldDB" id="A0A2T5BY24"/>
<dbReference type="InterPro" id="IPR007329">
    <property type="entry name" value="FMN-bd"/>
</dbReference>
<accession>A0A2T5BY24</accession>
<evidence type="ECO:0000259" key="7">
    <source>
        <dbReference type="SMART" id="SM00900"/>
    </source>
</evidence>
<keyword evidence="5" id="KW-0249">Electron transport</keyword>